<accession>A0ABM6I9G1</accession>
<name>A0ABM6I9G1_9HYPH</name>
<dbReference type="SUPFAM" id="SSF160631">
    <property type="entry name" value="SMI1/KNR4-like"/>
    <property type="match status" value="1"/>
</dbReference>
<evidence type="ECO:0000259" key="1">
    <source>
        <dbReference type="SMART" id="SM00860"/>
    </source>
</evidence>
<keyword evidence="3" id="KW-1185">Reference proteome</keyword>
<proteinExistence type="predicted"/>
<dbReference type="Gene3D" id="3.40.1580.10">
    <property type="entry name" value="SMI1/KNR4-like"/>
    <property type="match status" value="1"/>
</dbReference>
<dbReference type="SMART" id="SM00860">
    <property type="entry name" value="SMI1_KNR4"/>
    <property type="match status" value="1"/>
</dbReference>
<feature type="domain" description="Knr4/Smi1-like" evidence="1">
    <location>
        <begin position="29"/>
        <end position="147"/>
    </location>
</feature>
<sequence>MTSITELEKLIAEYSGNGVEFGTASSDLSPTDERVAETENKIGCKLPPSYLWFVKNYGGGHVYGEEIFAIYPVLSDLSVGDIAYQTKSEREQGFVRDSAVVVCSNDFGETFYFDTSTQDDDGEYPVFVKAGANEKRYADSFAGFLYKRIENPEG</sequence>
<evidence type="ECO:0000313" key="2">
    <source>
        <dbReference type="EMBL" id="AQQ07105.1"/>
    </source>
</evidence>
<reference evidence="2 3" key="1">
    <citation type="submission" date="2017-02" db="EMBL/GenBank/DDBJ databases">
        <authorList>
            <person name="Jeong S."/>
        </authorList>
    </citation>
    <scope>NUCLEOTIDE SEQUENCE [LARGE SCALE GENOMIC DNA]</scope>
    <source>
        <strain evidence="2 3">RMAR6-6</strain>
    </source>
</reference>
<dbReference type="Proteomes" id="UP000188174">
    <property type="component" value="Chromosome"/>
</dbReference>
<evidence type="ECO:0000313" key="3">
    <source>
        <dbReference type="Proteomes" id="UP000188174"/>
    </source>
</evidence>
<dbReference type="InterPro" id="IPR037883">
    <property type="entry name" value="Knr4/Smi1-like_sf"/>
</dbReference>
<organism evidence="2 3">
    <name type="scientific">Roseibium algicola</name>
    <dbReference type="NCBI Taxonomy" id="2857014"/>
    <lineage>
        <taxon>Bacteria</taxon>
        <taxon>Pseudomonadati</taxon>
        <taxon>Pseudomonadota</taxon>
        <taxon>Alphaproteobacteria</taxon>
        <taxon>Hyphomicrobiales</taxon>
        <taxon>Stappiaceae</taxon>
        <taxon>Roseibium</taxon>
    </lineage>
</organism>
<dbReference type="InterPro" id="IPR018958">
    <property type="entry name" value="Knr4/Smi1-like_dom"/>
</dbReference>
<dbReference type="Pfam" id="PF09346">
    <property type="entry name" value="SMI1_KNR4"/>
    <property type="match status" value="1"/>
</dbReference>
<gene>
    <name evidence="2" type="ORF">B0E33_03395</name>
</gene>
<protein>
    <recommendedName>
        <fullName evidence="1">Knr4/Smi1-like domain-containing protein</fullName>
    </recommendedName>
</protein>
<dbReference type="EMBL" id="CP019630">
    <property type="protein sequence ID" value="AQQ07105.1"/>
    <property type="molecule type" value="Genomic_DNA"/>
</dbReference>